<organism evidence="1 2">
    <name type="scientific">Ixodes persulcatus</name>
    <name type="common">Taiga tick</name>
    <dbReference type="NCBI Taxonomy" id="34615"/>
    <lineage>
        <taxon>Eukaryota</taxon>
        <taxon>Metazoa</taxon>
        <taxon>Ecdysozoa</taxon>
        <taxon>Arthropoda</taxon>
        <taxon>Chelicerata</taxon>
        <taxon>Arachnida</taxon>
        <taxon>Acari</taxon>
        <taxon>Parasitiformes</taxon>
        <taxon>Ixodida</taxon>
        <taxon>Ixodoidea</taxon>
        <taxon>Ixodidae</taxon>
        <taxon>Ixodinae</taxon>
        <taxon>Ixodes</taxon>
    </lineage>
</organism>
<proteinExistence type="predicted"/>
<keyword evidence="2" id="KW-1185">Reference proteome</keyword>
<protein>
    <submittedName>
        <fullName evidence="1">Uncharacterized protein</fullName>
    </submittedName>
</protein>
<reference evidence="1 2" key="1">
    <citation type="journal article" date="2020" name="Cell">
        <title>Large-Scale Comparative Analyses of Tick Genomes Elucidate Their Genetic Diversity and Vector Capacities.</title>
        <authorList>
            <consortium name="Tick Genome and Microbiome Consortium (TIGMIC)"/>
            <person name="Jia N."/>
            <person name="Wang J."/>
            <person name="Shi W."/>
            <person name="Du L."/>
            <person name="Sun Y."/>
            <person name="Zhan W."/>
            <person name="Jiang J.F."/>
            <person name="Wang Q."/>
            <person name="Zhang B."/>
            <person name="Ji P."/>
            <person name="Bell-Sakyi L."/>
            <person name="Cui X.M."/>
            <person name="Yuan T.T."/>
            <person name="Jiang B.G."/>
            <person name="Yang W.F."/>
            <person name="Lam T.T."/>
            <person name="Chang Q.C."/>
            <person name="Ding S.J."/>
            <person name="Wang X.J."/>
            <person name="Zhu J.G."/>
            <person name="Ruan X.D."/>
            <person name="Zhao L."/>
            <person name="Wei J.T."/>
            <person name="Ye R.Z."/>
            <person name="Que T.C."/>
            <person name="Du C.H."/>
            <person name="Zhou Y.H."/>
            <person name="Cheng J.X."/>
            <person name="Dai P.F."/>
            <person name="Guo W.B."/>
            <person name="Han X.H."/>
            <person name="Huang E.J."/>
            <person name="Li L.F."/>
            <person name="Wei W."/>
            <person name="Gao Y.C."/>
            <person name="Liu J.Z."/>
            <person name="Shao H.Z."/>
            <person name="Wang X."/>
            <person name="Wang C.C."/>
            <person name="Yang T.C."/>
            <person name="Huo Q.B."/>
            <person name="Li W."/>
            <person name="Chen H.Y."/>
            <person name="Chen S.E."/>
            <person name="Zhou L.G."/>
            <person name="Ni X.B."/>
            <person name="Tian J.H."/>
            <person name="Sheng Y."/>
            <person name="Liu T."/>
            <person name="Pan Y.S."/>
            <person name="Xia L.Y."/>
            <person name="Li J."/>
            <person name="Zhao F."/>
            <person name="Cao W.C."/>
        </authorList>
    </citation>
    <scope>NUCLEOTIDE SEQUENCE [LARGE SCALE GENOMIC DNA]</scope>
    <source>
        <strain evidence="1">Iper-2018</strain>
    </source>
</reference>
<dbReference type="Proteomes" id="UP000805193">
    <property type="component" value="Unassembled WGS sequence"/>
</dbReference>
<comment type="caution">
    <text evidence="1">The sequence shown here is derived from an EMBL/GenBank/DDBJ whole genome shotgun (WGS) entry which is preliminary data.</text>
</comment>
<dbReference type="EMBL" id="JABSTQ010007149">
    <property type="protein sequence ID" value="KAG0436167.1"/>
    <property type="molecule type" value="Genomic_DNA"/>
</dbReference>
<evidence type="ECO:0000313" key="2">
    <source>
        <dbReference type="Proteomes" id="UP000805193"/>
    </source>
</evidence>
<gene>
    <name evidence="1" type="ORF">HPB47_018100</name>
</gene>
<sequence length="365" mass="40452">MASPKIHAYIEFPVDHTLFDVKWIPHSAKCLALGRQPNGRGLLRVYEMSGQRLQQVHEVEQPHGIKCGTFRASSWEERNIATADFKGQLRIWDLEDPAEPVMNVKAHRQIINSIDGIGGSNDSPVTPSLVTGSKDGKEDTFLFKHSGGSVKVWDPRQTQPAVVMEPLPDERRQDCWAVTFGNAYSTAGQCVCAGYENGDVKLFDIRNFKVSWETCIKSGVCSIEFDQSYIYMNKLVVTSTASQIDVFDMRTRHPEKGFARLTTTNPHSTTVWTVRHLPQDKDTFATTNGDGSLSIWKYCYPEKRASEGTDGSVQGVMGSLSLLCDSKLSGQPITGFDWNPHMPGLFALCALDQTLRIGFVAGLGS</sequence>
<accession>A0AC60QLN9</accession>
<evidence type="ECO:0000313" key="1">
    <source>
        <dbReference type="EMBL" id="KAG0436167.1"/>
    </source>
</evidence>
<name>A0AC60QLN9_IXOPE</name>